<proteinExistence type="predicted"/>
<protein>
    <submittedName>
        <fullName evidence="1">Uncharacterized protein</fullName>
    </submittedName>
</protein>
<evidence type="ECO:0000313" key="2">
    <source>
        <dbReference type="Proteomes" id="UP000756132"/>
    </source>
</evidence>
<keyword evidence="2" id="KW-1185">Reference proteome</keyword>
<dbReference type="OrthoDB" id="3643542at2759"/>
<evidence type="ECO:0000313" key="1">
    <source>
        <dbReference type="EMBL" id="UJO14530.1"/>
    </source>
</evidence>
<reference evidence="1" key="2">
    <citation type="journal article" date="2022" name="Microb. Genom.">
        <title>A chromosome-scale genome assembly of the tomato pathogen Cladosporium fulvum reveals a compartmentalized genome architecture and the presence of a dispensable chromosome.</title>
        <authorList>
            <person name="Zaccaron A.Z."/>
            <person name="Chen L.H."/>
            <person name="Samaras A."/>
            <person name="Stergiopoulos I."/>
        </authorList>
    </citation>
    <scope>NUCLEOTIDE SEQUENCE</scope>
    <source>
        <strain evidence="1">Race5_Kim</strain>
    </source>
</reference>
<dbReference type="AlphaFoldDB" id="A0A9Q8LBX1"/>
<accession>A0A9Q8LBX1</accession>
<gene>
    <name evidence="1" type="ORF">CLAFUR5_03683</name>
</gene>
<dbReference type="RefSeq" id="XP_047758896.1">
    <property type="nucleotide sequence ID" value="XM_047902831.1"/>
</dbReference>
<dbReference type="EMBL" id="CP090164">
    <property type="protein sequence ID" value="UJO14530.1"/>
    <property type="molecule type" value="Genomic_DNA"/>
</dbReference>
<name>A0A9Q8LBX1_PASFU</name>
<reference evidence="1" key="1">
    <citation type="submission" date="2021-12" db="EMBL/GenBank/DDBJ databases">
        <authorList>
            <person name="Zaccaron A."/>
            <person name="Stergiopoulos I."/>
        </authorList>
    </citation>
    <scope>NUCLEOTIDE SEQUENCE</scope>
    <source>
        <strain evidence="1">Race5_Kim</strain>
    </source>
</reference>
<organism evidence="1 2">
    <name type="scientific">Passalora fulva</name>
    <name type="common">Tomato leaf mold</name>
    <name type="synonym">Cladosporium fulvum</name>
    <dbReference type="NCBI Taxonomy" id="5499"/>
    <lineage>
        <taxon>Eukaryota</taxon>
        <taxon>Fungi</taxon>
        <taxon>Dikarya</taxon>
        <taxon>Ascomycota</taxon>
        <taxon>Pezizomycotina</taxon>
        <taxon>Dothideomycetes</taxon>
        <taxon>Dothideomycetidae</taxon>
        <taxon>Mycosphaerellales</taxon>
        <taxon>Mycosphaerellaceae</taxon>
        <taxon>Fulvia</taxon>
    </lineage>
</organism>
<dbReference type="GeneID" id="71983561"/>
<sequence>MFPLTPSSPSPSMTFLAPALPFLKWKGTFQQYKYLATIPQECSPPIMTTSYLATSLNFGNPPFSRLNELKNWLKGYITTPDFFTKEPRHALDDLHAALLAVAKEIGMKLDPELEATIHTAGDESHSIQCDEDSFWTTRVLDVHKLCTTGLIGIKTLSRERVIALLLIARDEVQWVANEIRRLDVHCKNAADLKGCKNRESFSYYPSPRKELAADLKNLKGSGVMVRLDGKAVDVDDMDELLDGSEIKDEDMIDAEKEIEEERRDSKDIVGNVKRENLDYLEL</sequence>
<dbReference type="KEGG" id="ffu:CLAFUR5_03683"/>
<dbReference type="Proteomes" id="UP000756132">
    <property type="component" value="Chromosome 2"/>
</dbReference>